<feature type="compositionally biased region" description="Basic and acidic residues" evidence="1">
    <location>
        <begin position="195"/>
        <end position="209"/>
    </location>
</feature>
<keyword evidence="3" id="KW-1185">Reference proteome</keyword>
<proteinExistence type="predicted"/>
<comment type="caution">
    <text evidence="2">The sequence shown here is derived from an EMBL/GenBank/DDBJ whole genome shotgun (WGS) entry which is preliminary data.</text>
</comment>
<evidence type="ECO:0000313" key="3">
    <source>
        <dbReference type="Proteomes" id="UP001634394"/>
    </source>
</evidence>
<evidence type="ECO:0000313" key="2">
    <source>
        <dbReference type="EMBL" id="KAL3863523.1"/>
    </source>
</evidence>
<feature type="compositionally biased region" description="Basic and acidic residues" evidence="1">
    <location>
        <begin position="336"/>
        <end position="353"/>
    </location>
</feature>
<organism evidence="2 3">
    <name type="scientific">Sinanodonta woodiana</name>
    <name type="common">Chinese pond mussel</name>
    <name type="synonym">Anodonta woodiana</name>
    <dbReference type="NCBI Taxonomy" id="1069815"/>
    <lineage>
        <taxon>Eukaryota</taxon>
        <taxon>Metazoa</taxon>
        <taxon>Spiralia</taxon>
        <taxon>Lophotrochozoa</taxon>
        <taxon>Mollusca</taxon>
        <taxon>Bivalvia</taxon>
        <taxon>Autobranchia</taxon>
        <taxon>Heteroconchia</taxon>
        <taxon>Palaeoheterodonta</taxon>
        <taxon>Unionida</taxon>
        <taxon>Unionoidea</taxon>
        <taxon>Unionidae</taxon>
        <taxon>Unioninae</taxon>
        <taxon>Sinanodonta</taxon>
    </lineage>
</organism>
<sequence length="1287" mass="144520">MTENLDSDIITIDSDDESYSGSVGVVTGHRDSYNSVNDLGDSLPAIEDPDEKFLRDLELAKKLSLQEYQAAYGSRHFDEAHGPSTSSVTQADTSLHHNQYGQQRAKTSLHRSTGSRQNSKNADMALKSKLSHRSSSETSIKDLGVNQKKTIFNERVGNVIREEVRQPSFKKRNFSDRVNNTSGDGHCTNVKHRHSSGDPKQRHTSNVKDRYHQKCVQTDGHQSEENESYKKCLNNAISIFQSIKKERSSITLNDSYPYLNCEKGRHSKNNEERCHGNDAFDKKDNSSIDKCLKAGNNSIMNVKHSASDNKIGSCPNNLKDGCNISRPLSTKKACKRKEENDRWQVREENESGLKRRHSSETPNEQDDFSSKRLRQCISEPGQPVLKPILFTLDLSQENADLSDGSLPDLDPPTILREDVFSETDYYSYKSPKLPKNGNQQQDLPCNVNEFMDLANKEERSDSIEGIIGVCDDLKGTEHTSTIASLGENSLQDLEYMSDSSSKQRSVEQRDKQLSSSESVFYSEFSYSDDWKSSKKWLRHSQSNKSVRSLWHSISDDVKASCIDDDSFQGKLNSDDVRSFYFQSQNTNITSSETMKICQNSSQIVTSEPSSENSFVSKVTDELSKFHTVNNKEEIKPCNEKICVRDFVRTEENKYERKLHKSQSCNPIMEANSLLRTNIFEAFSYQKDNSRSIPPKSELSPEVKKTLKEKLKLFKTKMKTPLKINDRLKPDPSGGLVLQESSQDSRHFLDVIQQEPTLVDGNVSVFGKVETLSTLPVNLLQKSKLKKLFAAQGLELNNKKCFQASDAKDEIDKNVVLVSDVEHSTSDRKCIDEPKSVMQTSLKPSGEKAVLLPIMPAIPEIKSHRTSITRKVNVSSDSKYGKGPANKKNIKSFFTPLHKSPTCVLISSLETRKKNLIVPSSRFPFESILDSTCKQMTQLHINTIEGCFEEGMLFLSHGLKFLNDVCFRCKPTSDMVGRIVTSSFQLQDKNVSTHLVQYAYKTLMIINQVYPGLIQVNWVLIEDCLKGIVSSRSCESSTGTQTQACLLLSLLTDVLLDDLFNRDISDQKQIQSSMAFKVLSYDTSRSNIEVIVDYIRCILCGISDHAISAGLAQGSPNGIEYKVLPILQRLLDLAVNVSRSCEDCATYIGTRLLQMYIYLPGLGHKSLLLQTIMSDLLALKLSQLVLEKEYDNIMPLGGFPDSLGSVFESFFSAVPYKNHLTPPTTPTSDNEDNGVARSSTDDIIEPTTCEELCMLLFYSVKSYLLSSQGKVLVAFLPTFLDRMSGLVM</sequence>
<accession>A0ABD3VR47</accession>
<evidence type="ECO:0000256" key="1">
    <source>
        <dbReference type="SAM" id="MobiDB-lite"/>
    </source>
</evidence>
<feature type="compositionally biased region" description="Polar residues" evidence="1">
    <location>
        <begin position="98"/>
        <end position="121"/>
    </location>
</feature>
<protein>
    <submittedName>
        <fullName evidence="2">Uncharacterized protein</fullName>
    </submittedName>
</protein>
<reference evidence="2 3" key="1">
    <citation type="submission" date="2024-11" db="EMBL/GenBank/DDBJ databases">
        <title>Chromosome-level genome assembly of the freshwater bivalve Anodonta woodiana.</title>
        <authorList>
            <person name="Chen X."/>
        </authorList>
    </citation>
    <scope>NUCLEOTIDE SEQUENCE [LARGE SCALE GENOMIC DNA]</scope>
    <source>
        <strain evidence="2">MN2024</strain>
        <tissue evidence="2">Gills</tissue>
    </source>
</reference>
<gene>
    <name evidence="2" type="ORF">ACJMK2_005276</name>
</gene>
<dbReference type="EMBL" id="JBJQND010000010">
    <property type="protein sequence ID" value="KAL3863523.1"/>
    <property type="molecule type" value="Genomic_DNA"/>
</dbReference>
<dbReference type="Proteomes" id="UP001634394">
    <property type="component" value="Unassembled WGS sequence"/>
</dbReference>
<feature type="region of interest" description="Disordered" evidence="1">
    <location>
        <begin position="1"/>
        <end position="21"/>
    </location>
</feature>
<name>A0ABD3VR47_SINWO</name>
<feature type="region of interest" description="Disordered" evidence="1">
    <location>
        <begin position="333"/>
        <end position="370"/>
    </location>
</feature>
<feature type="region of interest" description="Disordered" evidence="1">
    <location>
        <begin position="98"/>
        <end position="141"/>
    </location>
</feature>
<feature type="region of interest" description="Disordered" evidence="1">
    <location>
        <begin position="173"/>
        <end position="209"/>
    </location>
</feature>